<proteinExistence type="inferred from homology"/>
<evidence type="ECO:0000313" key="20">
    <source>
        <dbReference type="EMBL" id="TQL57631.1"/>
    </source>
</evidence>
<evidence type="ECO:0000256" key="9">
    <source>
        <dbReference type="ARBA" id="ARBA00022842"/>
    </source>
</evidence>
<keyword evidence="4 15" id="KW-0227">DNA damage</keyword>
<evidence type="ECO:0000313" key="21">
    <source>
        <dbReference type="Proteomes" id="UP000316196"/>
    </source>
</evidence>
<dbReference type="EMBL" id="VFOR01000002">
    <property type="protein sequence ID" value="TQL57631.1"/>
    <property type="molecule type" value="Genomic_DNA"/>
</dbReference>
<dbReference type="GO" id="GO:0043138">
    <property type="term" value="F:3'-5' DNA helicase activity"/>
    <property type="evidence" value="ECO:0007669"/>
    <property type="project" value="UniProtKB-UniRule"/>
</dbReference>
<dbReference type="InterPro" id="IPR027417">
    <property type="entry name" value="P-loop_NTPase"/>
</dbReference>
<keyword evidence="9 15" id="KW-0460">Magnesium</keyword>
<comment type="domain">
    <text evidence="15">The N-terminal DNA-binding domain is a ssDNA-dependent ATPase and has ATP-dependent 3'-5' helicase function. This domain interacts with RecC.</text>
</comment>
<dbReference type="RefSeq" id="WP_170209993.1">
    <property type="nucleotide sequence ID" value="NZ_BAAAMD010000003.1"/>
</dbReference>
<dbReference type="HAMAP" id="MF_01485">
    <property type="entry name" value="RecB"/>
    <property type="match status" value="1"/>
</dbReference>
<evidence type="ECO:0000256" key="8">
    <source>
        <dbReference type="ARBA" id="ARBA00022840"/>
    </source>
</evidence>
<comment type="cofactor">
    <cofactor evidence="15">
        <name>Mg(2+)</name>
        <dbReference type="ChEBI" id="CHEBI:18420"/>
    </cofactor>
    <text evidence="15">Binds 1 Mg(2+) ion per subunit.</text>
</comment>
<dbReference type="InterPro" id="IPR011604">
    <property type="entry name" value="PDDEXK-like_dom_sf"/>
</dbReference>
<evidence type="ECO:0000259" key="18">
    <source>
        <dbReference type="PROSITE" id="PS51198"/>
    </source>
</evidence>
<dbReference type="Gene3D" id="3.90.320.10">
    <property type="match status" value="1"/>
</dbReference>
<gene>
    <name evidence="15" type="primary">recB</name>
    <name evidence="20" type="ORF">FB460_1467</name>
</gene>
<sequence>MSSAADEFDITAPLPLDETVVLEASAGTGKTWTIAALCTRYLADGHAVLAQLLVVTFNRTAAHDLRTTIRARLVDAVASLDEVIATGITSSEHPVDRMFADEPERAPERRARLYTALGDFDAATIATIHGFCDDAAAHLGVLGDGSPRTDFVERLDDLADEVAADFYVRRFGNDPNPSFTPQRAFAIARAVAASDAEVDSEVDSQGRELDEVRFARSVREEVRRRQRIRGIHTHDDKIRFLVDTVTDKDAGHRAVVRLRQLHRIVLVDEFQDTDDRQWTILHRAFGAREHTDPPPATLVLIGDPKQSIYGFRGGDIHAYLRATRAADRTLTLTTNHRSDASLVDALAHLLQDLSLGSDEIRVHPVRARRKGSRLRIADADMTGPLRIRSVPKTRHDFTIKPMILNDVVEDIGRMLNVTTVMEQATETATGDDGRSLSPGDIAILVQSNADADAYCAALIKQGIPAVHAGATNVFTSEAGHIWEQLLSACEQPNSRTVRRLALTPIIGMSFADLVSADDDTVNALATRVRTWSQMASNSIADLSQALDAHGVTARLLTTLGGDRLVTDLQHIGQLLHAAQRRHRLGIAGVRHWLALQRDAGAEASRRLETDADAVQIFTVHRAKGLQFPVVYAPTLWSGWQPPHKEGDPITYLGERGRRLHVTAQGESQPLRRHSQDENAQLLRIAYVAMTRAQSHLVLHWAASAKKGSTPDASRAPLHRMLLAEEGRTPERVRPRRPEELSRVQHPGIHCAELPHVLAESADPRPVERPELSVRRWQRQLDTGWRRSSYSSLTQDVHGPGQPSELTEPSIEHADALLDDPAPSDGTIDARPASAEASDVSATINTVSPEAVSPMADLPRGPAFGTLVHAVLEDFDPAAPDLLAELTRHCEHWAMRLPSLGVEPEELAASLLPVVETPLGPVADDLRLRDIPAHDRLPELDFEMPLAGGQHATAARPGIRLGDIADLLEDHLPADDPLVDYPAHLRAPGLCEQELRGFLTGSIDAVLRVGSPQRFLVVDYKTNWLLPPTDPGPLLLRHHTMPIMAQSMIHAHYPLQALLYSVALHRFLRWRLTDYRPDHSLGGVAYLFVRGMGGEATPVIDGARCGVFTWHPPASMIEELSDRIDVTEQSRSTDAAGGKTR</sequence>
<feature type="region of interest" description="Disordered" evidence="17">
    <location>
        <begin position="815"/>
        <end position="839"/>
    </location>
</feature>
<protein>
    <recommendedName>
        <fullName evidence="15">RecBCD enzyme subunit RecB</fullName>
        <ecNumber evidence="15">3.1.11.5</ecNumber>
        <ecNumber evidence="15">5.6.2.4</ecNumber>
    </recommendedName>
    <alternativeName>
        <fullName evidence="15">DNA 3'-5' helicase subunit RecB</fullName>
    </alternativeName>
    <alternativeName>
        <fullName evidence="15">Exonuclease V subunit RecB</fullName>
        <shortName evidence="15">ExoV subunit RecB</shortName>
    </alternativeName>
    <alternativeName>
        <fullName evidence="15">Helicase/nuclease RecBCD subunit RecB</fullName>
    </alternativeName>
</protein>
<evidence type="ECO:0000259" key="19">
    <source>
        <dbReference type="PROSITE" id="PS51217"/>
    </source>
</evidence>
<accession>A0A542ZBG4</accession>
<keyword evidence="21" id="KW-1185">Reference proteome</keyword>
<comment type="catalytic activity">
    <reaction evidence="13 15">
        <text>Couples ATP hydrolysis with the unwinding of duplex DNA by translocating in the 3'-5' direction.</text>
        <dbReference type="EC" id="5.6.2.4"/>
    </reaction>
</comment>
<comment type="domain">
    <text evidence="15">The C-terminal domain has nuclease activity and interacts with RecD. It interacts with RecA, facilitating its loading onto ssDNA.</text>
</comment>
<evidence type="ECO:0000256" key="4">
    <source>
        <dbReference type="ARBA" id="ARBA00022763"/>
    </source>
</evidence>
<dbReference type="AlphaFoldDB" id="A0A542ZBG4"/>
<evidence type="ECO:0000256" key="13">
    <source>
        <dbReference type="ARBA" id="ARBA00034617"/>
    </source>
</evidence>
<dbReference type="PROSITE" id="PS51198">
    <property type="entry name" value="UVRD_HELICASE_ATP_BIND"/>
    <property type="match status" value="1"/>
</dbReference>
<evidence type="ECO:0000256" key="15">
    <source>
        <dbReference type="HAMAP-Rule" id="MF_01485"/>
    </source>
</evidence>
<comment type="caution">
    <text evidence="20">The sequence shown here is derived from an EMBL/GenBank/DDBJ whole genome shotgun (WGS) entry which is preliminary data.</text>
</comment>
<dbReference type="GO" id="GO:0000724">
    <property type="term" value="P:double-strand break repair via homologous recombination"/>
    <property type="evidence" value="ECO:0007669"/>
    <property type="project" value="UniProtKB-UniRule"/>
</dbReference>
<dbReference type="EC" id="3.1.11.5" evidence="15"/>
<dbReference type="PROSITE" id="PS51217">
    <property type="entry name" value="UVRD_HELICASE_CTER"/>
    <property type="match status" value="1"/>
</dbReference>
<keyword evidence="12 15" id="KW-0413">Isomerase</keyword>
<evidence type="ECO:0000256" key="7">
    <source>
        <dbReference type="ARBA" id="ARBA00022839"/>
    </source>
</evidence>
<dbReference type="GO" id="GO:0005829">
    <property type="term" value="C:cytosol"/>
    <property type="evidence" value="ECO:0007669"/>
    <property type="project" value="TreeGrafter"/>
</dbReference>
<dbReference type="InterPro" id="IPR004586">
    <property type="entry name" value="RecB"/>
</dbReference>
<evidence type="ECO:0000256" key="1">
    <source>
        <dbReference type="ARBA" id="ARBA00022722"/>
    </source>
</evidence>
<dbReference type="Gene3D" id="1.10.486.10">
    <property type="entry name" value="PCRA, domain 4"/>
    <property type="match status" value="1"/>
</dbReference>
<keyword evidence="1 15" id="KW-0540">Nuclease</keyword>
<feature type="domain" description="UvrD-like helicase C-terminal" evidence="19">
    <location>
        <begin position="351"/>
        <end position="624"/>
    </location>
</feature>
<dbReference type="Pfam" id="PF13361">
    <property type="entry name" value="UvrD_C"/>
    <property type="match status" value="1"/>
</dbReference>
<feature type="binding site" evidence="15">
    <location>
        <position position="1003"/>
    </location>
    <ligand>
        <name>Mg(2+)</name>
        <dbReference type="ChEBI" id="CHEBI:18420"/>
    </ligand>
</feature>
<feature type="domain" description="UvrD-like helicase ATP-binding" evidence="18">
    <location>
        <begin position="3"/>
        <end position="339"/>
    </location>
</feature>
<comment type="subunit">
    <text evidence="15">Heterotrimer of RecB, RecC and RecD. All subunits contribute to DNA-binding. Interacts with RecA.</text>
</comment>
<dbReference type="PANTHER" id="PTHR11070">
    <property type="entry name" value="UVRD / RECB / PCRA DNA HELICASE FAMILY MEMBER"/>
    <property type="match status" value="1"/>
</dbReference>
<keyword evidence="3 15" id="KW-0547">Nucleotide-binding</keyword>
<comment type="miscellaneous">
    <text evidence="15">In the RecBCD complex, RecB has a slow 3'-5' helicase, an exonuclease activity and loads RecA onto ssDNA, RecD has a fast 5'-3' helicase activity, while RecC stimulates the ATPase and processivity of the RecB helicase and contributes to recognition of the Chi site.</text>
</comment>
<feature type="binding site" evidence="15">
    <location>
        <position position="868"/>
    </location>
    <ligand>
        <name>Mg(2+)</name>
        <dbReference type="ChEBI" id="CHEBI:18420"/>
    </ligand>
</feature>
<dbReference type="PANTHER" id="PTHR11070:SF23">
    <property type="entry name" value="RECBCD ENZYME SUBUNIT RECB"/>
    <property type="match status" value="1"/>
</dbReference>
<keyword evidence="11 15" id="KW-0234">DNA repair</keyword>
<evidence type="ECO:0000256" key="2">
    <source>
        <dbReference type="ARBA" id="ARBA00022723"/>
    </source>
</evidence>
<dbReference type="InterPro" id="IPR014016">
    <property type="entry name" value="UvrD-like_ATP-bd"/>
</dbReference>
<dbReference type="SUPFAM" id="SSF52980">
    <property type="entry name" value="Restriction endonuclease-like"/>
    <property type="match status" value="1"/>
</dbReference>
<feature type="binding site" evidence="16">
    <location>
        <begin position="24"/>
        <end position="31"/>
    </location>
    <ligand>
        <name>ATP</name>
        <dbReference type="ChEBI" id="CHEBI:30616"/>
    </ligand>
</feature>
<evidence type="ECO:0000256" key="11">
    <source>
        <dbReference type="ARBA" id="ARBA00023204"/>
    </source>
</evidence>
<feature type="active site" description="For nuclease activity" evidence="15">
    <location>
        <position position="1018"/>
    </location>
</feature>
<dbReference type="InterPro" id="IPR011335">
    <property type="entry name" value="Restrct_endonuc-II-like"/>
</dbReference>
<feature type="region of interest" description="Disordered" evidence="17">
    <location>
        <begin position="787"/>
        <end position="806"/>
    </location>
</feature>
<keyword evidence="8 15" id="KW-0067">ATP-binding</keyword>
<dbReference type="CDD" id="cd22352">
    <property type="entry name" value="RecB_C-like"/>
    <property type="match status" value="1"/>
</dbReference>
<dbReference type="GO" id="GO:0016887">
    <property type="term" value="F:ATP hydrolysis activity"/>
    <property type="evidence" value="ECO:0007669"/>
    <property type="project" value="RHEA"/>
</dbReference>
<evidence type="ECO:0000256" key="10">
    <source>
        <dbReference type="ARBA" id="ARBA00023125"/>
    </source>
</evidence>
<keyword evidence="6 15" id="KW-0347">Helicase</keyword>
<feature type="binding site" evidence="15">
    <location>
        <position position="1018"/>
    </location>
    <ligand>
        <name>Mg(2+)</name>
        <dbReference type="ChEBI" id="CHEBI:18420"/>
    </ligand>
</feature>
<reference evidence="20 21" key="1">
    <citation type="submission" date="2019-06" db="EMBL/GenBank/DDBJ databases">
        <title>Sequencing the genomes of 1000 actinobacteria strains.</title>
        <authorList>
            <person name="Klenk H.-P."/>
        </authorList>
    </citation>
    <scope>NUCLEOTIDE SEQUENCE [LARGE SCALE GENOMIC DNA]</scope>
    <source>
        <strain evidence="20 21">DSM 8251</strain>
    </source>
</reference>
<evidence type="ECO:0000256" key="5">
    <source>
        <dbReference type="ARBA" id="ARBA00022801"/>
    </source>
</evidence>
<comment type="similarity">
    <text evidence="15">Belongs to the helicase family. UvrD subfamily.</text>
</comment>
<dbReference type="EC" id="5.6.2.4" evidence="15"/>
<evidence type="ECO:0000256" key="16">
    <source>
        <dbReference type="PROSITE-ProRule" id="PRU00560"/>
    </source>
</evidence>
<evidence type="ECO:0000256" key="6">
    <source>
        <dbReference type="ARBA" id="ARBA00022806"/>
    </source>
</evidence>
<comment type="catalytic activity">
    <reaction evidence="14 15">
        <text>ATP + H2O = ADP + phosphate + H(+)</text>
        <dbReference type="Rhea" id="RHEA:13065"/>
        <dbReference type="ChEBI" id="CHEBI:15377"/>
        <dbReference type="ChEBI" id="CHEBI:15378"/>
        <dbReference type="ChEBI" id="CHEBI:30616"/>
        <dbReference type="ChEBI" id="CHEBI:43474"/>
        <dbReference type="ChEBI" id="CHEBI:456216"/>
        <dbReference type="EC" id="5.6.2.4"/>
    </reaction>
</comment>
<dbReference type="Pfam" id="PF00580">
    <property type="entry name" value="UvrD-helicase"/>
    <property type="match status" value="1"/>
</dbReference>
<dbReference type="InterPro" id="IPR014017">
    <property type="entry name" value="DNA_helicase_UvrD-like_C"/>
</dbReference>
<evidence type="ECO:0000256" key="14">
    <source>
        <dbReference type="ARBA" id="ARBA00048988"/>
    </source>
</evidence>
<comment type="catalytic activity">
    <reaction evidence="15">
        <text>Exonucleolytic cleavage (in the presence of ATP) in either 5'- to 3'- or 3'- to 5'-direction to yield 5'-phosphooligonucleotides.</text>
        <dbReference type="EC" id="3.1.11.5"/>
    </reaction>
</comment>
<organism evidence="20 21">
    <name type="scientific">Propioniferax innocua</name>
    <dbReference type="NCBI Taxonomy" id="1753"/>
    <lineage>
        <taxon>Bacteria</taxon>
        <taxon>Bacillati</taxon>
        <taxon>Actinomycetota</taxon>
        <taxon>Actinomycetes</taxon>
        <taxon>Propionibacteriales</taxon>
        <taxon>Propionibacteriaceae</taxon>
        <taxon>Propioniferax</taxon>
    </lineage>
</organism>
<dbReference type="GO" id="GO:0008854">
    <property type="term" value="F:exodeoxyribonuclease V activity"/>
    <property type="evidence" value="ECO:0007669"/>
    <property type="project" value="UniProtKB-EC"/>
</dbReference>
<dbReference type="Gene3D" id="3.40.50.300">
    <property type="entry name" value="P-loop containing nucleotide triphosphate hydrolases"/>
    <property type="match status" value="2"/>
</dbReference>
<evidence type="ECO:0000256" key="3">
    <source>
        <dbReference type="ARBA" id="ARBA00022741"/>
    </source>
</evidence>
<keyword evidence="7 15" id="KW-0269">Exonuclease</keyword>
<feature type="region of interest" description="Nuclease activity, interacts with RecD and RecA" evidence="15">
    <location>
        <begin position="783"/>
        <end position="1140"/>
    </location>
</feature>
<dbReference type="GO" id="GO:0005524">
    <property type="term" value="F:ATP binding"/>
    <property type="evidence" value="ECO:0007669"/>
    <property type="project" value="UniProtKB-UniRule"/>
</dbReference>
<keyword evidence="2 15" id="KW-0479">Metal-binding</keyword>
<keyword evidence="10 15" id="KW-0238">DNA-binding</keyword>
<evidence type="ECO:0000256" key="12">
    <source>
        <dbReference type="ARBA" id="ARBA00023235"/>
    </source>
</evidence>
<dbReference type="GO" id="GO:0009338">
    <property type="term" value="C:exodeoxyribonuclease V complex"/>
    <property type="evidence" value="ECO:0007669"/>
    <property type="project" value="TreeGrafter"/>
</dbReference>
<keyword evidence="5 15" id="KW-0378">Hydrolase</keyword>
<evidence type="ECO:0000256" key="17">
    <source>
        <dbReference type="SAM" id="MobiDB-lite"/>
    </source>
</evidence>
<dbReference type="SUPFAM" id="SSF52540">
    <property type="entry name" value="P-loop containing nucleoside triphosphate hydrolases"/>
    <property type="match status" value="1"/>
</dbReference>
<comment type="function">
    <text evidence="15">A helicase/nuclease that prepares dsDNA breaks (DSB) for recombinational DNA repair. Binds to DSBs and unwinds DNA via a highly rapid and processive ATP-dependent bidirectional helicase activity. Unwinds dsDNA until it encounters a Chi (crossover hotspot instigator) sequence from the 3' direction. Cuts ssDNA a few nucleotides 3' to the Chi site. The properties and activities of the enzyme are changed at Chi. The Chi-altered holoenzyme produces a long 3'-ssDNA overhang and facilitates RecA-binding to the ssDNA for homologous DNA recombination and repair. Holoenzyme degrades any linearized DNA that is unable to undergo homologous recombination. In the holoenzyme this subunit contributes ATPase, 3'-5' helicase, exonuclease activity and loads RecA onto ssDNA.</text>
</comment>
<dbReference type="Proteomes" id="UP000316196">
    <property type="component" value="Unassembled WGS sequence"/>
</dbReference>
<dbReference type="InterPro" id="IPR000212">
    <property type="entry name" value="DNA_helicase_UvrD/REP"/>
</dbReference>
<dbReference type="GO" id="GO:0000287">
    <property type="term" value="F:magnesium ion binding"/>
    <property type="evidence" value="ECO:0007669"/>
    <property type="project" value="UniProtKB-UniRule"/>
</dbReference>
<name>A0A542ZBG4_9ACTN</name>
<dbReference type="GO" id="GO:0003677">
    <property type="term" value="F:DNA binding"/>
    <property type="evidence" value="ECO:0007669"/>
    <property type="project" value="UniProtKB-UniRule"/>
</dbReference>
<feature type="region of interest" description="DNA-binding and helicase activity, interacts with RecC" evidence="15">
    <location>
        <begin position="1"/>
        <end position="758"/>
    </location>
</feature>